<sequence length="209" mass="24125">MITHQSLDHLPYIDVAITGEEQQNVESLIFQELAHQESLRSRGSSSLHPTHHHPLVDMVVPFPETASPSSVALKEIERYEQEHDQEEPDHIFSDGIDVVRYDVEYDNGNARYYESLYYALNETDNLNSVLQNAGQMAQVNAQHAEEVSRLHHQLESVLEKKRRQEHEVNSVRKKRQADFKPVNDYLNSRWKEGIKGVVDLSVDVVTKRD</sequence>
<evidence type="ECO:0000256" key="1">
    <source>
        <dbReference type="ARBA" id="ARBA00004123"/>
    </source>
</evidence>
<evidence type="ECO:0000256" key="5">
    <source>
        <dbReference type="ARBA" id="ARBA00023242"/>
    </source>
</evidence>
<dbReference type="GO" id="GO:0005681">
    <property type="term" value="C:spliceosomal complex"/>
    <property type="evidence" value="ECO:0007669"/>
    <property type="project" value="UniProtKB-KW"/>
</dbReference>
<keyword evidence="8" id="KW-1185">Reference proteome</keyword>
<keyword evidence="6" id="KW-0175">Coiled coil</keyword>
<evidence type="ECO:0008006" key="9">
    <source>
        <dbReference type="Google" id="ProtNLM"/>
    </source>
</evidence>
<keyword evidence="2" id="KW-0507">mRNA processing</keyword>
<dbReference type="RefSeq" id="XP_006685456.1">
    <property type="nucleotide sequence ID" value="XM_006685393.1"/>
</dbReference>
<dbReference type="InterPro" id="IPR008409">
    <property type="entry name" value="SPF27"/>
</dbReference>
<comment type="subcellular location">
    <subcellularLocation>
        <location evidence="1">Nucleus</location>
    </subcellularLocation>
</comment>
<dbReference type="KEGG" id="cten:18246957"/>
<feature type="coiled-coil region" evidence="6">
    <location>
        <begin position="144"/>
        <end position="174"/>
    </location>
</feature>
<keyword evidence="3" id="KW-0747">Spliceosome</keyword>
<evidence type="ECO:0000313" key="8">
    <source>
        <dbReference type="Proteomes" id="UP000000707"/>
    </source>
</evidence>
<dbReference type="Pfam" id="PF05700">
    <property type="entry name" value="BCAS2"/>
    <property type="match status" value="1"/>
</dbReference>
<organism evidence="8">
    <name type="scientific">Candida tenuis (strain ATCC 10573 / BCRC 21748 / CBS 615 / JCM 9827 / NBRC 10315 / NRRL Y-1498 / VKM Y-70)</name>
    <name type="common">Yeast</name>
    <name type="synonym">Yamadazyma tenuis</name>
    <dbReference type="NCBI Taxonomy" id="590646"/>
    <lineage>
        <taxon>Eukaryota</taxon>
        <taxon>Fungi</taxon>
        <taxon>Dikarya</taxon>
        <taxon>Ascomycota</taxon>
        <taxon>Saccharomycotina</taxon>
        <taxon>Pichiomycetes</taxon>
        <taxon>Debaryomycetaceae</taxon>
        <taxon>Yamadazyma</taxon>
    </lineage>
</organism>
<dbReference type="GO" id="GO:0006397">
    <property type="term" value="P:mRNA processing"/>
    <property type="evidence" value="ECO:0007669"/>
    <property type="project" value="UniProtKB-KW"/>
</dbReference>
<evidence type="ECO:0000256" key="3">
    <source>
        <dbReference type="ARBA" id="ARBA00022728"/>
    </source>
</evidence>
<keyword evidence="5" id="KW-0539">Nucleus</keyword>
<keyword evidence="4" id="KW-0508">mRNA splicing</keyword>
<evidence type="ECO:0000313" key="7">
    <source>
        <dbReference type="EMBL" id="EGV64650.1"/>
    </source>
</evidence>
<dbReference type="OrthoDB" id="205794at2759"/>
<dbReference type="HOGENOM" id="CLU_082523_4_1_1"/>
<dbReference type="AlphaFoldDB" id="G3B2D9"/>
<proteinExistence type="predicted"/>
<dbReference type="STRING" id="590646.G3B2D9"/>
<dbReference type="GO" id="GO:0008380">
    <property type="term" value="P:RNA splicing"/>
    <property type="evidence" value="ECO:0007669"/>
    <property type="project" value="UniProtKB-KW"/>
</dbReference>
<evidence type="ECO:0000256" key="4">
    <source>
        <dbReference type="ARBA" id="ARBA00023187"/>
    </source>
</evidence>
<accession>G3B2D9</accession>
<dbReference type="GeneID" id="18246957"/>
<dbReference type="eggNOG" id="ENOG502QR1M">
    <property type="taxonomic scope" value="Eukaryota"/>
</dbReference>
<protein>
    <recommendedName>
        <fullName evidence="9">Breast carcinoma amplified sequence 2</fullName>
    </recommendedName>
</protein>
<dbReference type="Proteomes" id="UP000000707">
    <property type="component" value="Unassembled WGS sequence"/>
</dbReference>
<evidence type="ECO:0000256" key="6">
    <source>
        <dbReference type="SAM" id="Coils"/>
    </source>
</evidence>
<dbReference type="EMBL" id="GL996515">
    <property type="protein sequence ID" value="EGV64650.1"/>
    <property type="molecule type" value="Genomic_DNA"/>
</dbReference>
<name>G3B2D9_CANTC</name>
<reference evidence="7 8" key="1">
    <citation type="journal article" date="2011" name="Proc. Natl. Acad. Sci. U.S.A.">
        <title>Comparative genomics of xylose-fermenting fungi for enhanced biofuel production.</title>
        <authorList>
            <person name="Wohlbach D.J."/>
            <person name="Kuo A."/>
            <person name="Sato T.K."/>
            <person name="Potts K.M."/>
            <person name="Salamov A.A."/>
            <person name="LaButti K.M."/>
            <person name="Sun H."/>
            <person name="Clum A."/>
            <person name="Pangilinan J.L."/>
            <person name="Lindquist E.A."/>
            <person name="Lucas S."/>
            <person name="Lapidus A."/>
            <person name="Jin M."/>
            <person name="Gunawan C."/>
            <person name="Balan V."/>
            <person name="Dale B.E."/>
            <person name="Jeffries T.W."/>
            <person name="Zinkel R."/>
            <person name="Barry K.W."/>
            <person name="Grigoriev I.V."/>
            <person name="Gasch A.P."/>
        </authorList>
    </citation>
    <scope>NUCLEOTIDE SEQUENCE [LARGE SCALE GENOMIC DNA]</scope>
    <source>
        <strain evidence="8">ATCC 10573 / BCRC 21748 / CBS 615 / JCM 9827 / NBRC 10315 / NRRL Y-1498 / VKM Y-70</strain>
    </source>
</reference>
<gene>
    <name evidence="7" type="ORF">CANTEDRAFT_113433</name>
</gene>
<evidence type="ECO:0000256" key="2">
    <source>
        <dbReference type="ARBA" id="ARBA00022664"/>
    </source>
</evidence>